<feature type="domain" description="HotDog ACOT-type" evidence="4">
    <location>
        <begin position="8"/>
        <end position="121"/>
    </location>
</feature>
<comment type="caution">
    <text evidence="5">The sequence shown here is derived from an EMBL/GenBank/DDBJ whole genome shotgun (WGS) entry which is preliminary data.</text>
</comment>
<dbReference type="GO" id="GO:0005737">
    <property type="term" value="C:cytoplasm"/>
    <property type="evidence" value="ECO:0007669"/>
    <property type="project" value="TreeGrafter"/>
</dbReference>
<proteinExistence type="inferred from homology"/>
<dbReference type="AlphaFoldDB" id="A0A8J7KD51"/>
<dbReference type="EMBL" id="JADGIK010000003">
    <property type="protein sequence ID" value="MBF0596926.1"/>
    <property type="molecule type" value="Genomic_DNA"/>
</dbReference>
<keyword evidence="2 3" id="KW-0378">Hydrolase</keyword>
<dbReference type="PROSITE" id="PS51770">
    <property type="entry name" value="HOTDOG_ACOT"/>
    <property type="match status" value="1"/>
</dbReference>
<dbReference type="CDD" id="cd03442">
    <property type="entry name" value="BFIT_BACH"/>
    <property type="match status" value="1"/>
</dbReference>
<dbReference type="Pfam" id="PF03061">
    <property type="entry name" value="4HBT"/>
    <property type="match status" value="1"/>
</dbReference>
<organism evidence="5 6">
    <name type="scientific">Faecalibacter rhinopitheci</name>
    <dbReference type="NCBI Taxonomy" id="2779678"/>
    <lineage>
        <taxon>Bacteria</taxon>
        <taxon>Pseudomonadati</taxon>
        <taxon>Bacteroidota</taxon>
        <taxon>Flavobacteriia</taxon>
        <taxon>Flavobacteriales</taxon>
        <taxon>Weeksellaceae</taxon>
        <taxon>Faecalibacter</taxon>
    </lineage>
</organism>
<comment type="similarity">
    <text evidence="1">Belongs to the acyl coenzyme A hydrolase family.</text>
</comment>
<dbReference type="InterPro" id="IPR029069">
    <property type="entry name" value="HotDog_dom_sf"/>
</dbReference>
<accession>A0A8J7KD51</accession>
<dbReference type="GO" id="GO:0052816">
    <property type="term" value="F:long-chain fatty acyl-CoA hydrolase activity"/>
    <property type="evidence" value="ECO:0007669"/>
    <property type="project" value="TreeGrafter"/>
</dbReference>
<dbReference type="Gene3D" id="3.10.129.10">
    <property type="entry name" value="Hotdog Thioesterase"/>
    <property type="match status" value="1"/>
</dbReference>
<dbReference type="InterPro" id="IPR033120">
    <property type="entry name" value="HOTDOG_ACOT"/>
</dbReference>
<keyword evidence="6" id="KW-1185">Reference proteome</keyword>
<dbReference type="RefSeq" id="WP_194182478.1">
    <property type="nucleotide sequence ID" value="NZ_JADGIK010000003.1"/>
</dbReference>
<evidence type="ECO:0000256" key="3">
    <source>
        <dbReference type="PROSITE-ProRule" id="PRU01106"/>
    </source>
</evidence>
<dbReference type="SUPFAM" id="SSF54637">
    <property type="entry name" value="Thioesterase/thiol ester dehydrase-isomerase"/>
    <property type="match status" value="1"/>
</dbReference>
<dbReference type="GO" id="GO:0006637">
    <property type="term" value="P:acyl-CoA metabolic process"/>
    <property type="evidence" value="ECO:0007669"/>
    <property type="project" value="TreeGrafter"/>
</dbReference>
<name>A0A8J7KD51_9FLAO</name>
<reference evidence="5" key="1">
    <citation type="submission" date="2020-10" db="EMBL/GenBank/DDBJ databases">
        <authorList>
            <person name="Lu T."/>
            <person name="Wang Q."/>
            <person name="Han X."/>
        </authorList>
    </citation>
    <scope>NUCLEOTIDE SEQUENCE</scope>
    <source>
        <strain evidence="5">WQ 117</strain>
    </source>
</reference>
<dbReference type="InterPro" id="IPR040170">
    <property type="entry name" value="Cytosol_ACT"/>
</dbReference>
<sequence>MAKSKTAKESLAVMTNLVLPNESNQLNNMFGGELLARMDRISAISAKMHSGSLQVVTASVNHVSFNQPIPLGSTVKLESKVSRAFKTSMEVYVDVYIYDYDAENFIKTNDAIYTFVALDENNKPVQVPELVAETEVEIERYNAALRRKQLSLVLANRMNPSEAHELKALFMD</sequence>
<dbReference type="PANTHER" id="PTHR11049">
    <property type="entry name" value="ACYL COENZYME A THIOESTER HYDROLASE"/>
    <property type="match status" value="1"/>
</dbReference>
<evidence type="ECO:0000259" key="4">
    <source>
        <dbReference type="PROSITE" id="PS51770"/>
    </source>
</evidence>
<evidence type="ECO:0000256" key="2">
    <source>
        <dbReference type="ARBA" id="ARBA00022801"/>
    </source>
</evidence>
<gene>
    <name evidence="5" type="ORF">IM532_05605</name>
</gene>
<evidence type="ECO:0000256" key="1">
    <source>
        <dbReference type="ARBA" id="ARBA00010458"/>
    </source>
</evidence>
<evidence type="ECO:0000313" key="6">
    <source>
        <dbReference type="Proteomes" id="UP000608754"/>
    </source>
</evidence>
<protein>
    <submittedName>
        <fullName evidence="5">Acyl-CoA thioesterase</fullName>
    </submittedName>
</protein>
<dbReference type="InterPro" id="IPR006683">
    <property type="entry name" value="Thioestr_dom"/>
</dbReference>
<dbReference type="Proteomes" id="UP000608754">
    <property type="component" value="Unassembled WGS sequence"/>
</dbReference>
<evidence type="ECO:0000313" key="5">
    <source>
        <dbReference type="EMBL" id="MBF0596926.1"/>
    </source>
</evidence>